<sequence length="66" mass="7137">MYPAALLGGLEPSTALCRYLKLSGDPIAVMPRAEENSRTASICRTCVDASPPGYIVRRRDCHEEGA</sequence>
<proteinExistence type="predicted"/>
<reference evidence="1 2" key="1">
    <citation type="journal article" date="2011" name="J. Bacteriol.">
        <title>Complete genome sequence of the thermoacidophilic crenarchaeon Thermoproteus uzoniensis 768-20.</title>
        <authorList>
            <person name="Mardanov A.V."/>
            <person name="Gumerov V.M."/>
            <person name="Beletsky A.V."/>
            <person name="Prokofeva M.I."/>
            <person name="Bonch-Osmolovskaya E.A."/>
            <person name="Ravin N.V."/>
            <person name="Skryabin K.G."/>
        </authorList>
    </citation>
    <scope>NUCLEOTIDE SEQUENCE [LARGE SCALE GENOMIC DNA]</scope>
    <source>
        <strain evidence="1 2">768-20</strain>
    </source>
</reference>
<dbReference type="KEGG" id="tuz:TUZN_1924"/>
<dbReference type="EMBL" id="CP002590">
    <property type="protein sequence ID" value="AEA13383.1"/>
    <property type="molecule type" value="Genomic_DNA"/>
</dbReference>
<evidence type="ECO:0000313" key="2">
    <source>
        <dbReference type="Proteomes" id="UP000008138"/>
    </source>
</evidence>
<dbReference type="STRING" id="999630.TUZN_1924"/>
<name>F2L4F1_THEU7</name>
<dbReference type="AlphaFoldDB" id="F2L4F1"/>
<protein>
    <submittedName>
        <fullName evidence="1">Uncharacterized protein</fullName>
    </submittedName>
</protein>
<dbReference type="Proteomes" id="UP000008138">
    <property type="component" value="Chromosome"/>
</dbReference>
<keyword evidence="2" id="KW-1185">Reference proteome</keyword>
<reference key="2">
    <citation type="submission" date="2011-03" db="EMBL/GenBank/DDBJ databases">
        <title>Complete genome sequence of the thermoacidophilic crenarchaeon Thermoproteus uzoniensis 768-20.</title>
        <authorList>
            <person name="Mardanov A.V."/>
            <person name="Gumerov V.M."/>
            <person name="Beletsky A.V."/>
            <person name="Prokofeva M.I."/>
            <person name="Bonch-Osmolovskaya E.A."/>
            <person name="Ravin N.V."/>
            <person name="Skryabin K.G."/>
        </authorList>
    </citation>
    <scope>NUCLEOTIDE SEQUENCE</scope>
    <source>
        <strain>768-20</strain>
    </source>
</reference>
<organism evidence="1 2">
    <name type="scientific">Thermoproteus uzoniensis (strain 768-20)</name>
    <dbReference type="NCBI Taxonomy" id="999630"/>
    <lineage>
        <taxon>Archaea</taxon>
        <taxon>Thermoproteota</taxon>
        <taxon>Thermoprotei</taxon>
        <taxon>Thermoproteales</taxon>
        <taxon>Thermoproteaceae</taxon>
        <taxon>Thermoproteus</taxon>
    </lineage>
</organism>
<dbReference type="HOGENOM" id="CLU_2821129_0_0_2"/>
<evidence type="ECO:0000313" key="1">
    <source>
        <dbReference type="EMBL" id="AEA13383.1"/>
    </source>
</evidence>
<accession>F2L4F1</accession>
<gene>
    <name evidence="1" type="ordered locus">TUZN_1924</name>
</gene>